<dbReference type="AlphaFoldDB" id="A0A8J6NF91"/>
<dbReference type="Proteomes" id="UP000614469">
    <property type="component" value="Unassembled WGS sequence"/>
</dbReference>
<dbReference type="Pfam" id="PF22612">
    <property type="entry name" value="GH113"/>
    <property type="match status" value="1"/>
</dbReference>
<comment type="caution">
    <text evidence="1">The sequence shown here is derived from an EMBL/GenBank/DDBJ whole genome shotgun (WGS) entry which is preliminary data.</text>
</comment>
<proteinExistence type="predicted"/>
<evidence type="ECO:0000313" key="1">
    <source>
        <dbReference type="EMBL" id="MBC8334313.1"/>
    </source>
</evidence>
<dbReference type="EMBL" id="JACNJN010000060">
    <property type="protein sequence ID" value="MBC8334313.1"/>
    <property type="molecule type" value="Genomic_DNA"/>
</dbReference>
<reference evidence="1 2" key="1">
    <citation type="submission" date="2020-08" db="EMBL/GenBank/DDBJ databases">
        <title>Bridging the membrane lipid divide: bacteria of the FCB group superphylum have the potential to synthesize archaeal ether lipids.</title>
        <authorList>
            <person name="Villanueva L."/>
            <person name="Von Meijenfeldt F.A.B."/>
            <person name="Westbye A.B."/>
            <person name="Yadav S."/>
            <person name="Hopmans E.C."/>
            <person name="Dutilh B.E."/>
            <person name="Sinninghe Damste J.S."/>
        </authorList>
    </citation>
    <scope>NUCLEOTIDE SEQUENCE [LARGE SCALE GENOMIC DNA]</scope>
    <source>
        <strain evidence="1">NIOZ-UU36</strain>
    </source>
</reference>
<dbReference type="InterPro" id="IPR017853">
    <property type="entry name" value="GH"/>
</dbReference>
<name>A0A8J6NF91_9CHLR</name>
<evidence type="ECO:0008006" key="3">
    <source>
        <dbReference type="Google" id="ProtNLM"/>
    </source>
</evidence>
<protein>
    <recommendedName>
        <fullName evidence="3">Asl1-like glycosyl hydrolase catalytic domain-containing protein</fullName>
    </recommendedName>
</protein>
<dbReference type="Gene3D" id="2.60.120.430">
    <property type="entry name" value="Galactose-binding lectin"/>
    <property type="match status" value="1"/>
</dbReference>
<dbReference type="InterPro" id="IPR055151">
    <property type="entry name" value="GH113"/>
</dbReference>
<dbReference type="SUPFAM" id="SSF51445">
    <property type="entry name" value="(Trans)glycosidases"/>
    <property type="match status" value="1"/>
</dbReference>
<accession>A0A8J6NF91</accession>
<organism evidence="1 2">
    <name type="scientific">Candidatus Desulfolinea nitratireducens</name>
    <dbReference type="NCBI Taxonomy" id="2841698"/>
    <lineage>
        <taxon>Bacteria</taxon>
        <taxon>Bacillati</taxon>
        <taxon>Chloroflexota</taxon>
        <taxon>Anaerolineae</taxon>
        <taxon>Anaerolineales</taxon>
        <taxon>Anaerolineales incertae sedis</taxon>
        <taxon>Candidatus Desulfolinea</taxon>
    </lineage>
</organism>
<dbReference type="Gene3D" id="3.20.20.80">
    <property type="entry name" value="Glycosidases"/>
    <property type="match status" value="1"/>
</dbReference>
<sequence length="378" mass="43156">MFSIGQELNGTQHRDENWREIAAAVREEYDGPILYSPDSTGGENWLEITWWDAVDAIGIHPYDARLSDHDDPTVDEMIEYLTPAVDRLEVLSKEFDRPVIITELAYSSIDGMSAGSSIYYQPATTYDVDLQEHADVYEALIQAFSGRPWWKGLFLGNYFPTNDTLITPPNNIFFSTYGKPAENVLRSFYGAEPQPAWVAPEPPDIEDMSIQIIYDDVFRNNWGYWPPNNNFDIMDISQKDIVVDGVAIEIVLDSYADLRISPPASENISEYQWISFDLYSEAEDVWDQGQGNFHPVNLLMVMFGSYYQATPFSVEITATPYLDETLKAKHWHHVVIPIEDFGPVRSRSVDDISIRNISPNTVKIYLDNIQLLKEKPAE</sequence>
<evidence type="ECO:0000313" key="2">
    <source>
        <dbReference type="Proteomes" id="UP000614469"/>
    </source>
</evidence>
<gene>
    <name evidence="1" type="ORF">H8E29_03525</name>
</gene>